<reference evidence="3" key="1">
    <citation type="submission" date="2020-05" db="UniProtKB">
        <authorList>
            <consortium name="EnsemblMetazoa"/>
        </authorList>
    </citation>
    <scope>IDENTIFICATION</scope>
    <source>
        <strain evidence="3">BB02</strain>
    </source>
</reference>
<dbReference type="EnsemblMetazoa" id="BGLB026457-RA">
    <property type="protein sequence ID" value="BGLB026457-PA"/>
    <property type="gene ID" value="BGLB026457"/>
</dbReference>
<feature type="signal peptide" evidence="2">
    <location>
        <begin position="1"/>
        <end position="24"/>
    </location>
</feature>
<keyword evidence="2" id="KW-0732">Signal</keyword>
<dbReference type="Proteomes" id="UP000076420">
    <property type="component" value="Unassembled WGS sequence"/>
</dbReference>
<organism evidence="3 4">
    <name type="scientific">Biomphalaria glabrata</name>
    <name type="common">Bloodfluke planorb</name>
    <name type="synonym">Freshwater snail</name>
    <dbReference type="NCBI Taxonomy" id="6526"/>
    <lineage>
        <taxon>Eukaryota</taxon>
        <taxon>Metazoa</taxon>
        <taxon>Spiralia</taxon>
        <taxon>Lophotrochozoa</taxon>
        <taxon>Mollusca</taxon>
        <taxon>Gastropoda</taxon>
        <taxon>Heterobranchia</taxon>
        <taxon>Euthyneura</taxon>
        <taxon>Panpulmonata</taxon>
        <taxon>Hygrophila</taxon>
        <taxon>Lymnaeoidea</taxon>
        <taxon>Planorbidae</taxon>
        <taxon>Biomphalaria</taxon>
    </lineage>
</organism>
<feature type="chain" id="PRO_5012609655" evidence="2">
    <location>
        <begin position="25"/>
        <end position="235"/>
    </location>
</feature>
<dbReference type="VEuPathDB" id="VectorBase:BGLB026457"/>
<evidence type="ECO:0000256" key="2">
    <source>
        <dbReference type="SAM" id="SignalP"/>
    </source>
</evidence>
<evidence type="ECO:0000256" key="1">
    <source>
        <dbReference type="SAM" id="MobiDB-lite"/>
    </source>
</evidence>
<feature type="compositionally biased region" description="Polar residues" evidence="1">
    <location>
        <begin position="172"/>
        <end position="188"/>
    </location>
</feature>
<sequence>MTASIYICLSALSIIFCNNVLVLSQQTNPVDANRYVNPTYQIQSAGSLPPQPLAYDGNPPLHNVPPLFPNVPPLFPNVPPLFPNVPPLFPNTQPSAYSGNVPTHHVPPLFPNVPPLFPNAPPPQPPPPPLPMPPPLLSITPPSTLVAPPPNAQIPSQNEMRHAVFHHPPIENTPQHSVNATSGPSLSPVNLPKLTLQELNSKPSQTQYQTVQSQQQELIKKNSAMKKAIERSLFH</sequence>
<name>A0A2C9L2U6_BIOGL</name>
<evidence type="ECO:0000313" key="4">
    <source>
        <dbReference type="Proteomes" id="UP000076420"/>
    </source>
</evidence>
<accession>A0A2C9L2U6</accession>
<protein>
    <submittedName>
        <fullName evidence="3">Uncharacterized protein</fullName>
    </submittedName>
</protein>
<dbReference type="KEGG" id="bgt:106055146"/>
<dbReference type="VEuPathDB" id="VectorBase:BGLAX_047110"/>
<gene>
    <name evidence="3" type="primary">106055146</name>
</gene>
<dbReference type="STRING" id="6526.A0A2C9L2U6"/>
<proteinExistence type="predicted"/>
<dbReference type="AlphaFoldDB" id="A0A2C9L2U6"/>
<evidence type="ECO:0000313" key="3">
    <source>
        <dbReference type="EnsemblMetazoa" id="BGLB026457-PA"/>
    </source>
</evidence>
<feature type="region of interest" description="Disordered" evidence="1">
    <location>
        <begin position="168"/>
        <end position="190"/>
    </location>
</feature>